<dbReference type="RefSeq" id="WP_073156102.1">
    <property type="nucleotide sequence ID" value="NZ_FQVL01000010.1"/>
</dbReference>
<protein>
    <submittedName>
        <fullName evidence="1">Uncharacterized protein</fullName>
    </submittedName>
</protein>
<organism evidence="1 2">
    <name type="scientific">Seinonella peptonophila</name>
    <dbReference type="NCBI Taxonomy" id="112248"/>
    <lineage>
        <taxon>Bacteria</taxon>
        <taxon>Bacillati</taxon>
        <taxon>Bacillota</taxon>
        <taxon>Bacilli</taxon>
        <taxon>Bacillales</taxon>
        <taxon>Thermoactinomycetaceae</taxon>
        <taxon>Seinonella</taxon>
    </lineage>
</organism>
<dbReference type="AlphaFoldDB" id="A0A1M4ZS97"/>
<proteinExistence type="predicted"/>
<gene>
    <name evidence="1" type="ORF">SAMN05444392_11090</name>
</gene>
<dbReference type="Proteomes" id="UP000184476">
    <property type="component" value="Unassembled WGS sequence"/>
</dbReference>
<dbReference type="EMBL" id="FQVL01000010">
    <property type="protein sequence ID" value="SHF20943.1"/>
    <property type="molecule type" value="Genomic_DNA"/>
</dbReference>
<evidence type="ECO:0000313" key="2">
    <source>
        <dbReference type="Proteomes" id="UP000184476"/>
    </source>
</evidence>
<accession>A0A1M4ZS97</accession>
<name>A0A1M4ZS97_9BACL</name>
<keyword evidence="2" id="KW-1185">Reference proteome</keyword>
<reference evidence="1 2" key="1">
    <citation type="submission" date="2016-11" db="EMBL/GenBank/DDBJ databases">
        <authorList>
            <person name="Jaros S."/>
            <person name="Januszkiewicz K."/>
            <person name="Wedrychowicz H."/>
        </authorList>
    </citation>
    <scope>NUCLEOTIDE SEQUENCE [LARGE SCALE GENOMIC DNA]</scope>
    <source>
        <strain evidence="1 2">DSM 44666</strain>
    </source>
</reference>
<sequence length="83" mass="9540">MDMFFAFIILAGLLAVMWKGDEMVAKKVFIRVTQVTRIRFRDPGDFCKRDMLIRGFMSKFTKLVGIPLMMFAFSACREGEGFG</sequence>
<evidence type="ECO:0000313" key="1">
    <source>
        <dbReference type="EMBL" id="SHF20943.1"/>
    </source>
</evidence>